<feature type="domain" description="Metallo-beta-lactamase" evidence="1">
    <location>
        <begin position="21"/>
        <end position="180"/>
    </location>
</feature>
<proteinExistence type="predicted"/>
<organism evidence="2 3">
    <name type="scientific">Ferrimicrobium acidiphilum DSM 19497</name>
    <dbReference type="NCBI Taxonomy" id="1121877"/>
    <lineage>
        <taxon>Bacteria</taxon>
        <taxon>Bacillati</taxon>
        <taxon>Actinomycetota</taxon>
        <taxon>Acidimicrobiia</taxon>
        <taxon>Acidimicrobiales</taxon>
        <taxon>Acidimicrobiaceae</taxon>
        <taxon>Ferrimicrobium</taxon>
    </lineage>
</organism>
<accession>A0A0D8FY33</accession>
<dbReference type="AlphaFoldDB" id="A0A0D8FY33"/>
<dbReference type="RefSeq" id="WP_035388087.1">
    <property type="nucleotide sequence ID" value="NZ_JQKF01000001.1"/>
</dbReference>
<dbReference type="InterPro" id="IPR051453">
    <property type="entry name" value="MBL_Glyoxalase_II"/>
</dbReference>
<dbReference type="Gene3D" id="3.60.15.10">
    <property type="entry name" value="Ribonuclease Z/Hydroxyacylglutathione hydrolase-like"/>
    <property type="match status" value="1"/>
</dbReference>
<reference evidence="2 3" key="1">
    <citation type="submission" date="2015-01" db="EMBL/GenBank/DDBJ databases">
        <title>Draft genome of the acidophilic iron oxidizer Ferrimicrobium acidiphilum strain T23.</title>
        <authorList>
            <person name="Poehlein A."/>
            <person name="Eisen S."/>
            <person name="Schloemann M."/>
            <person name="Johnson B.D."/>
            <person name="Daniel R."/>
            <person name="Muehling M."/>
        </authorList>
    </citation>
    <scope>NUCLEOTIDE SEQUENCE [LARGE SCALE GENOMIC DNA]</scope>
    <source>
        <strain evidence="2 3">T23</strain>
    </source>
</reference>
<dbReference type="Proteomes" id="UP000032336">
    <property type="component" value="Unassembled WGS sequence"/>
</dbReference>
<protein>
    <submittedName>
        <fullName evidence="2">Putative metallo-hydrolase</fullName>
        <ecNumber evidence="2">3.-.-.-</ecNumber>
    </submittedName>
</protein>
<dbReference type="CDD" id="cd06262">
    <property type="entry name" value="metallo-hydrolase-like_MBL-fold"/>
    <property type="match status" value="1"/>
</dbReference>
<evidence type="ECO:0000313" key="2">
    <source>
        <dbReference type="EMBL" id="KJE78125.1"/>
    </source>
</evidence>
<dbReference type="InterPro" id="IPR036866">
    <property type="entry name" value="RibonucZ/Hydroxyglut_hydro"/>
</dbReference>
<gene>
    <name evidence="2" type="ORF">FEAC_01170</name>
</gene>
<dbReference type="PANTHER" id="PTHR46233:SF4">
    <property type="entry name" value="METALLO-BETA-LACTAMASE DOMAIN-CONTAINING PROTEIN"/>
    <property type="match status" value="1"/>
</dbReference>
<keyword evidence="2" id="KW-0378">Hydrolase</keyword>
<sequence length="201" mass="21311">MQTSFTVGDLSVEQFVVGSLENNLYVLTTPSSDEALLIDATSDEQSLLDEFTRRNVTRVVITHGHHDHIGGVGALRSRGVKVLVSEPDAPLLDGYDATLVDNELIRLGSLALRIVATPGHTPGSLCISPEGIKVLFTGDTLFPGGPGATQFPGGDFPTIISSLRRIFATCDDDTLVLPGHGASTTIGAEVGSLDDWVERGW</sequence>
<evidence type="ECO:0000259" key="1">
    <source>
        <dbReference type="SMART" id="SM00849"/>
    </source>
</evidence>
<keyword evidence="3" id="KW-1185">Reference proteome</keyword>
<dbReference type="GeneID" id="78371473"/>
<dbReference type="OrthoDB" id="2971563at2"/>
<dbReference type="STRING" id="1121877.FEAC_01170"/>
<dbReference type="Pfam" id="PF00753">
    <property type="entry name" value="Lactamase_B"/>
    <property type="match status" value="1"/>
</dbReference>
<dbReference type="eggNOG" id="COG0491">
    <property type="taxonomic scope" value="Bacteria"/>
</dbReference>
<dbReference type="SMART" id="SM00849">
    <property type="entry name" value="Lactamase_B"/>
    <property type="match status" value="1"/>
</dbReference>
<evidence type="ECO:0000313" key="3">
    <source>
        <dbReference type="Proteomes" id="UP000032336"/>
    </source>
</evidence>
<dbReference type="EMBL" id="JXUW01000001">
    <property type="protein sequence ID" value="KJE78125.1"/>
    <property type="molecule type" value="Genomic_DNA"/>
</dbReference>
<dbReference type="PANTHER" id="PTHR46233">
    <property type="entry name" value="HYDROXYACYLGLUTATHIONE HYDROLASE GLOC"/>
    <property type="match status" value="1"/>
</dbReference>
<dbReference type="EC" id="3.-.-.-" evidence="2"/>
<name>A0A0D8FY33_9ACTN</name>
<comment type="caution">
    <text evidence="2">The sequence shown here is derived from an EMBL/GenBank/DDBJ whole genome shotgun (WGS) entry which is preliminary data.</text>
</comment>
<dbReference type="InterPro" id="IPR001279">
    <property type="entry name" value="Metallo-B-lactamas"/>
</dbReference>
<dbReference type="GO" id="GO:0016787">
    <property type="term" value="F:hydrolase activity"/>
    <property type="evidence" value="ECO:0007669"/>
    <property type="project" value="UniProtKB-KW"/>
</dbReference>
<dbReference type="SUPFAM" id="SSF56281">
    <property type="entry name" value="Metallo-hydrolase/oxidoreductase"/>
    <property type="match status" value="1"/>
</dbReference>